<dbReference type="Proteomes" id="UP000663889">
    <property type="component" value="Unassembled WGS sequence"/>
</dbReference>
<dbReference type="SMART" id="SM00248">
    <property type="entry name" value="ANK"/>
    <property type="match status" value="2"/>
</dbReference>
<dbReference type="Proteomes" id="UP000663870">
    <property type="component" value="Unassembled WGS sequence"/>
</dbReference>
<dbReference type="InterPro" id="IPR036770">
    <property type="entry name" value="Ankyrin_rpt-contain_sf"/>
</dbReference>
<evidence type="ECO:0000313" key="4">
    <source>
        <dbReference type="EMBL" id="CAF1254050.1"/>
    </source>
</evidence>
<sequence>MSEVASAGHPKGIPPDRLTITNEIENSIVITASTVTSSNKCSAVYLTCRNSNIEEVKRLLKTIKLDEMDRIEPNGSTTLHVACFHSHQEIVKLLLEAAADRAISNKYNCLSFDEGKNNETNNLSFVYRLAIDSYQPRVPSNEN</sequence>
<dbReference type="Proteomes" id="UP000663823">
    <property type="component" value="Unassembled WGS sequence"/>
</dbReference>
<evidence type="ECO:0000313" key="9">
    <source>
        <dbReference type="EMBL" id="CAF3976273.1"/>
    </source>
</evidence>
<keyword evidence="10" id="KW-1185">Reference proteome</keyword>
<dbReference type="Pfam" id="PF12796">
    <property type="entry name" value="Ank_2"/>
    <property type="match status" value="1"/>
</dbReference>
<evidence type="ECO:0000256" key="1">
    <source>
        <dbReference type="PROSITE-ProRule" id="PRU00023"/>
    </source>
</evidence>
<dbReference type="InterPro" id="IPR002110">
    <property type="entry name" value="Ankyrin_rpt"/>
</dbReference>
<evidence type="ECO:0000313" key="11">
    <source>
        <dbReference type="Proteomes" id="UP000663882"/>
    </source>
</evidence>
<name>A0A814UXR3_9BILA</name>
<gene>
    <name evidence="8" type="ORF">FNK824_LOCUS17081</name>
    <name evidence="9" type="ORF">JBS370_LOCUS24919</name>
    <name evidence="6" type="ORF">JXQ802_LOCUS41117</name>
    <name evidence="7" type="ORF">OTI717_LOCUS16658</name>
    <name evidence="3" type="ORF">PYM288_LOCUS26395</name>
    <name evidence="2" type="ORF">RFH988_LOCUS23536</name>
    <name evidence="4" type="ORF">SEV965_LOCUS23887</name>
    <name evidence="5" type="ORF">ZHD862_LOCUS25869</name>
</gene>
<dbReference type="PROSITE" id="PS50088">
    <property type="entry name" value="ANK_REPEAT"/>
    <property type="match status" value="1"/>
</dbReference>
<protein>
    <submittedName>
        <fullName evidence="2">Uncharacterized protein</fullName>
    </submittedName>
</protein>
<dbReference type="EMBL" id="CAJNOH010001573">
    <property type="protein sequence ID" value="CAF1231300.1"/>
    <property type="molecule type" value="Genomic_DNA"/>
</dbReference>
<comment type="caution">
    <text evidence="2">The sequence shown here is derived from an EMBL/GenBank/DDBJ whole genome shotgun (WGS) entry which is preliminary data.</text>
</comment>
<dbReference type="SUPFAM" id="SSF48403">
    <property type="entry name" value="Ankyrin repeat"/>
    <property type="match status" value="1"/>
</dbReference>
<organism evidence="2 11">
    <name type="scientific">Rotaria sordida</name>
    <dbReference type="NCBI Taxonomy" id="392033"/>
    <lineage>
        <taxon>Eukaryota</taxon>
        <taxon>Metazoa</taxon>
        <taxon>Spiralia</taxon>
        <taxon>Gnathifera</taxon>
        <taxon>Rotifera</taxon>
        <taxon>Eurotatoria</taxon>
        <taxon>Bdelloidea</taxon>
        <taxon>Philodinida</taxon>
        <taxon>Philodinidae</taxon>
        <taxon>Rotaria</taxon>
    </lineage>
</organism>
<dbReference type="EMBL" id="CAJNOL010002577">
    <property type="protein sequence ID" value="CAF1513242.1"/>
    <property type="molecule type" value="Genomic_DNA"/>
</dbReference>
<dbReference type="Proteomes" id="UP000663882">
    <property type="component" value="Unassembled WGS sequence"/>
</dbReference>
<dbReference type="EMBL" id="CAJNOO010001638">
    <property type="protein sequence ID" value="CAF1181513.1"/>
    <property type="molecule type" value="Genomic_DNA"/>
</dbReference>
<evidence type="ECO:0000313" key="8">
    <source>
        <dbReference type="EMBL" id="CAF3836547.1"/>
    </source>
</evidence>
<accession>A0A814UXR3</accession>
<dbReference type="Proteomes" id="UP000663874">
    <property type="component" value="Unassembled WGS sequence"/>
</dbReference>
<evidence type="ECO:0000313" key="6">
    <source>
        <dbReference type="EMBL" id="CAF1513242.1"/>
    </source>
</evidence>
<reference evidence="2" key="1">
    <citation type="submission" date="2021-02" db="EMBL/GenBank/DDBJ databases">
        <authorList>
            <person name="Nowell W R."/>
        </authorList>
    </citation>
    <scope>NUCLEOTIDE SEQUENCE</scope>
</reference>
<dbReference type="EMBL" id="CAJOBD010004008">
    <property type="protein sequence ID" value="CAF3976273.1"/>
    <property type="molecule type" value="Genomic_DNA"/>
</dbReference>
<dbReference type="EMBL" id="CAJNOT010001888">
    <property type="protein sequence ID" value="CAF1260322.1"/>
    <property type="molecule type" value="Genomic_DNA"/>
</dbReference>
<keyword evidence="1" id="KW-0040">ANK repeat</keyword>
<evidence type="ECO:0000313" key="2">
    <source>
        <dbReference type="EMBL" id="CAF1181513.1"/>
    </source>
</evidence>
<dbReference type="EMBL" id="CAJNOU010001804">
    <property type="protein sequence ID" value="CAF1254050.1"/>
    <property type="molecule type" value="Genomic_DNA"/>
</dbReference>
<dbReference type="Proteomes" id="UP000663864">
    <property type="component" value="Unassembled WGS sequence"/>
</dbReference>
<dbReference type="PROSITE" id="PS50297">
    <property type="entry name" value="ANK_REP_REGION"/>
    <property type="match status" value="1"/>
</dbReference>
<dbReference type="Proteomes" id="UP000663854">
    <property type="component" value="Unassembled WGS sequence"/>
</dbReference>
<evidence type="ECO:0000313" key="7">
    <source>
        <dbReference type="EMBL" id="CAF3770990.1"/>
    </source>
</evidence>
<dbReference type="EMBL" id="CAJOBE010002666">
    <property type="protein sequence ID" value="CAF3836547.1"/>
    <property type="molecule type" value="Genomic_DNA"/>
</dbReference>
<evidence type="ECO:0000313" key="5">
    <source>
        <dbReference type="EMBL" id="CAF1260322.1"/>
    </source>
</evidence>
<dbReference type="Proteomes" id="UP000663836">
    <property type="component" value="Unassembled WGS sequence"/>
</dbReference>
<dbReference type="AlphaFoldDB" id="A0A814UXR3"/>
<dbReference type="Gene3D" id="1.25.40.20">
    <property type="entry name" value="Ankyrin repeat-containing domain"/>
    <property type="match status" value="1"/>
</dbReference>
<proteinExistence type="predicted"/>
<feature type="repeat" description="ANK" evidence="1">
    <location>
        <begin position="74"/>
        <end position="106"/>
    </location>
</feature>
<dbReference type="EMBL" id="CAJOAX010002104">
    <property type="protein sequence ID" value="CAF3770990.1"/>
    <property type="molecule type" value="Genomic_DNA"/>
</dbReference>
<evidence type="ECO:0000313" key="10">
    <source>
        <dbReference type="Proteomes" id="UP000663870"/>
    </source>
</evidence>
<evidence type="ECO:0000313" key="3">
    <source>
        <dbReference type="EMBL" id="CAF1231300.1"/>
    </source>
</evidence>